<keyword evidence="3" id="KW-1185">Reference proteome</keyword>
<evidence type="ECO:0000313" key="2">
    <source>
        <dbReference type="EMBL" id="TXF10982.1"/>
    </source>
</evidence>
<dbReference type="EMBL" id="VPFL01000018">
    <property type="protein sequence ID" value="TXF10982.1"/>
    <property type="molecule type" value="Genomic_DNA"/>
</dbReference>
<dbReference type="Proteomes" id="UP000321201">
    <property type="component" value="Unassembled WGS sequence"/>
</dbReference>
<evidence type="ECO:0000313" key="1">
    <source>
        <dbReference type="EMBL" id="TXF08810.1"/>
    </source>
</evidence>
<protein>
    <submittedName>
        <fullName evidence="2">DUF523 domain-containing protein</fullName>
    </submittedName>
</protein>
<dbReference type="OrthoDB" id="495783at2"/>
<feature type="non-terminal residue" evidence="2">
    <location>
        <position position="42"/>
    </location>
</feature>
<sequence length="42" mass="4660">MSPQEDTPERIRIGISGCLLGAEVRFDGGHKRDAYLTETLAR</sequence>
<dbReference type="EMBL" id="VPFL01000061">
    <property type="protein sequence ID" value="TXF08810.1"/>
    <property type="molecule type" value="Genomic_DNA"/>
</dbReference>
<evidence type="ECO:0000313" key="3">
    <source>
        <dbReference type="Proteomes" id="UP000321201"/>
    </source>
</evidence>
<organism evidence="2 3">
    <name type="scientific">Pelomicrobium methylotrophicum</name>
    <dbReference type="NCBI Taxonomy" id="2602750"/>
    <lineage>
        <taxon>Bacteria</taxon>
        <taxon>Pseudomonadati</taxon>
        <taxon>Pseudomonadota</taxon>
        <taxon>Hydrogenophilia</taxon>
        <taxon>Hydrogenophilia incertae sedis</taxon>
        <taxon>Pelomicrobium</taxon>
    </lineage>
</organism>
<dbReference type="InParanoid" id="A0A5C7ERU7"/>
<accession>A0A5C7ERU7</accession>
<comment type="caution">
    <text evidence="2">The sequence shown here is derived from an EMBL/GenBank/DDBJ whole genome shotgun (WGS) entry which is preliminary data.</text>
</comment>
<proteinExistence type="predicted"/>
<gene>
    <name evidence="2" type="ORF">FR698_12325</name>
    <name evidence="1" type="ORF">FR698_16765</name>
</gene>
<name>A0A5C7ERU7_9PROT</name>
<reference evidence="2 3" key="1">
    <citation type="submission" date="2019-08" db="EMBL/GenBank/DDBJ databases">
        <title>Pelomicrobium methylotrophicum gen. nov., sp. nov. a moderately thermophilic, facultatively anaerobic, lithoautotrophic and methylotrophic bacterium isolated from a terrestrial mud volcano.</title>
        <authorList>
            <person name="Slobodkina G.B."/>
            <person name="Merkel A.Y."/>
            <person name="Slobodkin A.I."/>
        </authorList>
    </citation>
    <scope>NUCLEOTIDE SEQUENCE [LARGE SCALE GENOMIC DNA]</scope>
    <source>
        <strain evidence="2 3">SM250</strain>
    </source>
</reference>
<dbReference type="AlphaFoldDB" id="A0A5C7ERU7"/>